<dbReference type="PANTHER" id="PTHR30160">
    <property type="entry name" value="TETRAACYLDISACCHARIDE 4'-KINASE-RELATED"/>
    <property type="match status" value="1"/>
</dbReference>
<gene>
    <name evidence="3" type="ORF">L0U88_16910</name>
</gene>
<comment type="caution">
    <text evidence="3">The sequence shown here is derived from an EMBL/GenBank/DDBJ whole genome shotgun (WGS) entry which is preliminary data.</text>
</comment>
<dbReference type="InterPro" id="IPR002201">
    <property type="entry name" value="Glyco_trans_9"/>
</dbReference>
<evidence type="ECO:0000256" key="1">
    <source>
        <dbReference type="ARBA" id="ARBA00022676"/>
    </source>
</evidence>
<dbReference type="Pfam" id="PF01075">
    <property type="entry name" value="Glyco_transf_9"/>
    <property type="match status" value="1"/>
</dbReference>
<organism evidence="3 4">
    <name type="scientific">Flavihumibacter fluminis</name>
    <dbReference type="NCBI Taxonomy" id="2909236"/>
    <lineage>
        <taxon>Bacteria</taxon>
        <taxon>Pseudomonadati</taxon>
        <taxon>Bacteroidota</taxon>
        <taxon>Chitinophagia</taxon>
        <taxon>Chitinophagales</taxon>
        <taxon>Chitinophagaceae</taxon>
        <taxon>Flavihumibacter</taxon>
    </lineage>
</organism>
<evidence type="ECO:0000256" key="2">
    <source>
        <dbReference type="ARBA" id="ARBA00022679"/>
    </source>
</evidence>
<dbReference type="EMBL" id="JAKEVY010000004">
    <property type="protein sequence ID" value="MCF1716326.1"/>
    <property type="molecule type" value="Genomic_DNA"/>
</dbReference>
<sequence>MKSVLLIQTAFIGDLILSTVLIENLHLHYPNARIDFLVRKGNEEVLQSHPYVRKVLTWDKKKGKYRSLLALLKQVRKEQYDLVINVQRYAATGLLAGLSRGKIIVGYDKNPLSFLFTKKVKHIAGTAAEPVHETARCNQLLQTITSTPVTKPGLYPSPADYSSIRRFQQEPYLVLAPGSVWFTKQVPVSKWTAILKRLPIRQKIYIIGTKKEQAVATAILNELPAYTNIESLAGSLSILQSAALMQGALFNLVNDSAPLHIASAVNAPVIALFCSTIPGFGFTPLSDESYIVQAEAQLSCRPCGNHGKAACPKRHFDCANLINDERVASIIQRKILQQQAERTLKEHFVTI</sequence>
<dbReference type="Proteomes" id="UP001200145">
    <property type="component" value="Unassembled WGS sequence"/>
</dbReference>
<keyword evidence="2" id="KW-0808">Transferase</keyword>
<dbReference type="InterPro" id="IPR051199">
    <property type="entry name" value="LPS_LOS_Heptosyltrfase"/>
</dbReference>
<dbReference type="SUPFAM" id="SSF53756">
    <property type="entry name" value="UDP-Glycosyltransferase/glycogen phosphorylase"/>
    <property type="match status" value="1"/>
</dbReference>
<dbReference type="RefSeq" id="WP_234867413.1">
    <property type="nucleotide sequence ID" value="NZ_JAKEVY010000004.1"/>
</dbReference>
<proteinExistence type="predicted"/>
<accession>A0ABS9BKY9</accession>
<evidence type="ECO:0000313" key="3">
    <source>
        <dbReference type="EMBL" id="MCF1716326.1"/>
    </source>
</evidence>
<keyword evidence="4" id="KW-1185">Reference proteome</keyword>
<protein>
    <submittedName>
        <fullName evidence="3">Glycosyltransferase family 9 protein</fullName>
    </submittedName>
</protein>
<dbReference type="PANTHER" id="PTHR30160:SF1">
    <property type="entry name" value="LIPOPOLYSACCHARIDE 1,2-N-ACETYLGLUCOSAMINETRANSFERASE-RELATED"/>
    <property type="match status" value="1"/>
</dbReference>
<keyword evidence="1" id="KW-0328">Glycosyltransferase</keyword>
<dbReference type="Gene3D" id="3.40.50.2000">
    <property type="entry name" value="Glycogen Phosphorylase B"/>
    <property type="match status" value="2"/>
</dbReference>
<evidence type="ECO:0000313" key="4">
    <source>
        <dbReference type="Proteomes" id="UP001200145"/>
    </source>
</evidence>
<name>A0ABS9BKY9_9BACT</name>
<dbReference type="CDD" id="cd03789">
    <property type="entry name" value="GT9_LPS_heptosyltransferase"/>
    <property type="match status" value="1"/>
</dbReference>
<reference evidence="3 4" key="1">
    <citation type="submission" date="2022-01" db="EMBL/GenBank/DDBJ databases">
        <title>Flavihumibacter sp. nov., isolated from sediment of a river.</title>
        <authorList>
            <person name="Liu H."/>
        </authorList>
    </citation>
    <scope>NUCLEOTIDE SEQUENCE [LARGE SCALE GENOMIC DNA]</scope>
    <source>
        <strain evidence="3 4">RY-1</strain>
    </source>
</reference>